<dbReference type="InterPro" id="IPR016566">
    <property type="entry name" value="UCP010219"/>
</dbReference>
<feature type="transmembrane region" description="Helical" evidence="2">
    <location>
        <begin position="122"/>
        <end position="139"/>
    </location>
</feature>
<evidence type="ECO:0008006" key="5">
    <source>
        <dbReference type="Google" id="ProtNLM"/>
    </source>
</evidence>
<feature type="transmembrane region" description="Helical" evidence="2">
    <location>
        <begin position="199"/>
        <end position="219"/>
    </location>
</feature>
<comment type="caution">
    <text evidence="3">The sequence shown here is derived from an EMBL/GenBank/DDBJ whole genome shotgun (WGS) entry which is preliminary data.</text>
</comment>
<sequence length="267" mass="27988">MTEQHRAVETAEDDAAAVPKAEPRSESAASPDPGRTGADEPADGEDQVGGEISKDTVESVVRAQLSKALGGKRGMAEAAVPTVVFTVTYLLTTELRLALGLGIGAAVLLGAVRLVQRSSVQFVVNSLLGIGVAAVFALRSGQAEDAFLPGIIYNAGYAAVLILTILIRWPAVGLLIGAVTGDPTGWRANPAILKLSSRLTWLLVLPCVVRVVVQYPLWAAGTVGWLGAAKILMGWPLQVAALAAMVWLLARGRTPIETDPDPEGERR</sequence>
<evidence type="ECO:0000313" key="4">
    <source>
        <dbReference type="Proteomes" id="UP000589036"/>
    </source>
</evidence>
<dbReference type="EMBL" id="JACCCC010000001">
    <property type="protein sequence ID" value="NYE46754.1"/>
    <property type="molecule type" value="Genomic_DNA"/>
</dbReference>
<dbReference type="RefSeq" id="WP_179642810.1">
    <property type="nucleotide sequence ID" value="NZ_BAAAYY010000033.1"/>
</dbReference>
<feature type="transmembrane region" description="Helical" evidence="2">
    <location>
        <begin position="74"/>
        <end position="91"/>
    </location>
</feature>
<organism evidence="3 4">
    <name type="scientific">Spinactinospora alkalitolerans</name>
    <dbReference type="NCBI Taxonomy" id="687207"/>
    <lineage>
        <taxon>Bacteria</taxon>
        <taxon>Bacillati</taxon>
        <taxon>Actinomycetota</taxon>
        <taxon>Actinomycetes</taxon>
        <taxon>Streptosporangiales</taxon>
        <taxon>Nocardiopsidaceae</taxon>
        <taxon>Spinactinospora</taxon>
    </lineage>
</organism>
<gene>
    <name evidence="3" type="ORF">HDA32_001874</name>
</gene>
<name>A0A852TXJ0_9ACTN</name>
<evidence type="ECO:0000313" key="3">
    <source>
        <dbReference type="EMBL" id="NYE46754.1"/>
    </source>
</evidence>
<reference evidence="3 4" key="1">
    <citation type="submission" date="2020-07" db="EMBL/GenBank/DDBJ databases">
        <title>Sequencing the genomes of 1000 actinobacteria strains.</title>
        <authorList>
            <person name="Klenk H.-P."/>
        </authorList>
    </citation>
    <scope>NUCLEOTIDE SEQUENCE [LARGE SCALE GENOMIC DNA]</scope>
    <source>
        <strain evidence="3 4">CXB654</strain>
    </source>
</reference>
<feature type="transmembrane region" description="Helical" evidence="2">
    <location>
        <begin position="231"/>
        <end position="250"/>
    </location>
</feature>
<feature type="transmembrane region" description="Helical" evidence="2">
    <location>
        <begin position="97"/>
        <end position="115"/>
    </location>
</feature>
<keyword evidence="2" id="KW-1133">Transmembrane helix</keyword>
<evidence type="ECO:0000256" key="2">
    <source>
        <dbReference type="SAM" id="Phobius"/>
    </source>
</evidence>
<dbReference type="AlphaFoldDB" id="A0A852TXJ0"/>
<evidence type="ECO:0000256" key="1">
    <source>
        <dbReference type="SAM" id="MobiDB-lite"/>
    </source>
</evidence>
<feature type="region of interest" description="Disordered" evidence="1">
    <location>
        <begin position="1"/>
        <end position="53"/>
    </location>
</feature>
<keyword evidence="2" id="KW-0472">Membrane</keyword>
<keyword evidence="4" id="KW-1185">Reference proteome</keyword>
<proteinExistence type="predicted"/>
<dbReference type="Pfam" id="PF11361">
    <property type="entry name" value="DUF3159"/>
    <property type="match status" value="1"/>
</dbReference>
<accession>A0A852TXJ0</accession>
<protein>
    <recommendedName>
        <fullName evidence="5">DUF3159 domain-containing protein</fullName>
    </recommendedName>
</protein>
<keyword evidence="2" id="KW-0812">Transmembrane</keyword>
<feature type="transmembrane region" description="Helical" evidence="2">
    <location>
        <begin position="151"/>
        <end position="178"/>
    </location>
</feature>
<dbReference type="Proteomes" id="UP000589036">
    <property type="component" value="Unassembled WGS sequence"/>
</dbReference>